<dbReference type="AlphaFoldDB" id="A0A511YIQ6"/>
<dbReference type="InterPro" id="IPR049492">
    <property type="entry name" value="BD-FAE-like_dom"/>
</dbReference>
<dbReference type="PROSITE" id="PS51257">
    <property type="entry name" value="PROKAR_LIPOPROTEIN"/>
    <property type="match status" value="1"/>
</dbReference>
<accession>A0A511YIQ6</accession>
<dbReference type="Gene3D" id="3.40.50.1820">
    <property type="entry name" value="alpha/beta hydrolase"/>
    <property type="match status" value="1"/>
</dbReference>
<dbReference type="OrthoDB" id="9777975at2"/>
<dbReference type="GO" id="GO:0016787">
    <property type="term" value="F:hydrolase activity"/>
    <property type="evidence" value="ECO:0007669"/>
    <property type="project" value="UniProtKB-KW"/>
</dbReference>
<evidence type="ECO:0000256" key="1">
    <source>
        <dbReference type="ARBA" id="ARBA00022801"/>
    </source>
</evidence>
<dbReference type="EMBL" id="BJYJ01000002">
    <property type="protein sequence ID" value="GEN75082.1"/>
    <property type="molecule type" value="Genomic_DNA"/>
</dbReference>
<evidence type="ECO:0000259" key="2">
    <source>
        <dbReference type="Pfam" id="PF20434"/>
    </source>
</evidence>
<dbReference type="Proteomes" id="UP000321863">
    <property type="component" value="Unassembled WGS sequence"/>
</dbReference>
<dbReference type="InterPro" id="IPR029058">
    <property type="entry name" value="AB_hydrolase_fold"/>
</dbReference>
<organism evidence="3 4">
    <name type="scientific">Chryseobacterium hagamense</name>
    <dbReference type="NCBI Taxonomy" id="395935"/>
    <lineage>
        <taxon>Bacteria</taxon>
        <taxon>Pseudomonadati</taxon>
        <taxon>Bacteroidota</taxon>
        <taxon>Flavobacteriia</taxon>
        <taxon>Flavobacteriales</taxon>
        <taxon>Weeksellaceae</taxon>
        <taxon>Chryseobacterium group</taxon>
        <taxon>Chryseobacterium</taxon>
    </lineage>
</organism>
<comment type="caution">
    <text evidence="3">The sequence shown here is derived from an EMBL/GenBank/DDBJ whole genome shotgun (WGS) entry which is preliminary data.</text>
</comment>
<reference evidence="3 4" key="1">
    <citation type="submission" date="2019-07" db="EMBL/GenBank/DDBJ databases">
        <title>Whole genome shotgun sequence of Chryseobacterium hagamense NBRC 105253.</title>
        <authorList>
            <person name="Hosoyama A."/>
            <person name="Uohara A."/>
            <person name="Ohji S."/>
            <person name="Ichikawa N."/>
        </authorList>
    </citation>
    <scope>NUCLEOTIDE SEQUENCE [LARGE SCALE GENOMIC DNA]</scope>
    <source>
        <strain evidence="3 4">NBRC 105253</strain>
    </source>
</reference>
<dbReference type="PANTHER" id="PTHR48081">
    <property type="entry name" value="AB HYDROLASE SUPERFAMILY PROTEIN C4A8.06C"/>
    <property type="match status" value="1"/>
</dbReference>
<protein>
    <recommendedName>
        <fullName evidence="2">BD-FAE-like domain-containing protein</fullName>
    </recommendedName>
</protein>
<name>A0A511YIQ6_9FLAO</name>
<keyword evidence="4" id="KW-1185">Reference proteome</keyword>
<evidence type="ECO:0000313" key="4">
    <source>
        <dbReference type="Proteomes" id="UP000321863"/>
    </source>
</evidence>
<dbReference type="RefSeq" id="WP_146939953.1">
    <property type="nucleotide sequence ID" value="NZ_BJYJ01000002.1"/>
</dbReference>
<dbReference type="InterPro" id="IPR050300">
    <property type="entry name" value="GDXG_lipolytic_enzyme"/>
</dbReference>
<dbReference type="SUPFAM" id="SSF53474">
    <property type="entry name" value="alpha/beta-Hydrolases"/>
    <property type="match status" value="1"/>
</dbReference>
<dbReference type="Pfam" id="PF20434">
    <property type="entry name" value="BD-FAE"/>
    <property type="match status" value="1"/>
</dbReference>
<proteinExistence type="predicted"/>
<keyword evidence="1" id="KW-0378">Hydrolase</keyword>
<sequence length="283" mass="32037">MKRHLLIFLSVMILILSGCRQKTIELGKNISFTSEQNISYGKDPAQKLDLYIPEKKGNTQNVFIIIHGGGWRGGRKSQLTGFTFDLMKKFPDRIFVNLEYRLASTSRFALPDQTDDIKAAMNFVEKKLNIKPTYILLGNSAGSHLSMFYAYHDDLEKKVKAVVNIVGPADLNDPGFRNYDDYAFVEKHLIDPKIVEDHLSLMDFGSPVHWISPSSAPTLSYYGTTDHVVPASQKKILDSALSSNKVYHESYEFNGDHVGWEQPTHVSFLVGKIEDFLETVDQK</sequence>
<evidence type="ECO:0000313" key="3">
    <source>
        <dbReference type="EMBL" id="GEN75082.1"/>
    </source>
</evidence>
<feature type="domain" description="BD-FAE-like" evidence="2">
    <location>
        <begin position="48"/>
        <end position="241"/>
    </location>
</feature>
<gene>
    <name evidence="3" type="ORF">CHA01nite_08220</name>
</gene>